<gene>
    <name evidence="6" type="ORF">THAPSDRAFT_262025</name>
</gene>
<protein>
    <recommendedName>
        <fullName evidence="5">GH18 domain-containing protein</fullName>
    </recommendedName>
</protein>
<dbReference type="InterPro" id="IPR001579">
    <property type="entry name" value="Glyco_hydro_18_chit_AS"/>
</dbReference>
<dbReference type="GO" id="GO:0006032">
    <property type="term" value="P:chitin catabolic process"/>
    <property type="evidence" value="ECO:0000318"/>
    <property type="project" value="GO_Central"/>
</dbReference>
<keyword evidence="7" id="KW-1185">Reference proteome</keyword>
<evidence type="ECO:0000256" key="3">
    <source>
        <dbReference type="RuleBase" id="RU000489"/>
    </source>
</evidence>
<feature type="domain" description="GH18" evidence="5">
    <location>
        <begin position="1"/>
        <end position="184"/>
    </location>
</feature>
<dbReference type="SUPFAM" id="SSF51445">
    <property type="entry name" value="(Trans)glycosidases"/>
    <property type="match status" value="1"/>
</dbReference>
<evidence type="ECO:0000256" key="2">
    <source>
        <dbReference type="ARBA" id="ARBA00023295"/>
    </source>
</evidence>
<dbReference type="PaxDb" id="35128-Thaps262025"/>
<accession>B8C0Y6</accession>
<dbReference type="PANTHER" id="PTHR11177">
    <property type="entry name" value="CHITINASE"/>
    <property type="match status" value="1"/>
</dbReference>
<dbReference type="InterPro" id="IPR001223">
    <property type="entry name" value="Glyco_hydro18_cat"/>
</dbReference>
<evidence type="ECO:0000313" key="7">
    <source>
        <dbReference type="Proteomes" id="UP000001449"/>
    </source>
</evidence>
<dbReference type="EMBL" id="CM000641">
    <property type="protein sequence ID" value="EED93145.1"/>
    <property type="molecule type" value="Genomic_DNA"/>
</dbReference>
<dbReference type="Gene3D" id="3.20.20.80">
    <property type="entry name" value="Glycosidases"/>
    <property type="match status" value="1"/>
</dbReference>
<reference evidence="6 7" key="1">
    <citation type="journal article" date="2004" name="Science">
        <title>The genome of the diatom Thalassiosira pseudonana: ecology, evolution, and metabolism.</title>
        <authorList>
            <person name="Armbrust E.V."/>
            <person name="Berges J.A."/>
            <person name="Bowler C."/>
            <person name="Green B.R."/>
            <person name="Martinez D."/>
            <person name="Putnam N.H."/>
            <person name="Zhou S."/>
            <person name="Allen A.E."/>
            <person name="Apt K.E."/>
            <person name="Bechner M."/>
            <person name="Brzezinski M.A."/>
            <person name="Chaal B.K."/>
            <person name="Chiovitti A."/>
            <person name="Davis A.K."/>
            <person name="Demarest M.S."/>
            <person name="Detter J.C."/>
            <person name="Glavina T."/>
            <person name="Goodstein D."/>
            <person name="Hadi M.Z."/>
            <person name="Hellsten U."/>
            <person name="Hildebrand M."/>
            <person name="Jenkins B.D."/>
            <person name="Jurka J."/>
            <person name="Kapitonov V.V."/>
            <person name="Kroger N."/>
            <person name="Lau W.W."/>
            <person name="Lane T.W."/>
            <person name="Larimer F.W."/>
            <person name="Lippmeier J.C."/>
            <person name="Lucas S."/>
            <person name="Medina M."/>
            <person name="Montsant A."/>
            <person name="Obornik M."/>
            <person name="Parker M.S."/>
            <person name="Palenik B."/>
            <person name="Pazour G.J."/>
            <person name="Richardson P.M."/>
            <person name="Rynearson T.A."/>
            <person name="Saito M.A."/>
            <person name="Schwartz D.C."/>
            <person name="Thamatrakoln K."/>
            <person name="Valentin K."/>
            <person name="Vardi A."/>
            <person name="Wilkerson F.P."/>
            <person name="Rokhsar D.S."/>
        </authorList>
    </citation>
    <scope>NUCLEOTIDE SEQUENCE [LARGE SCALE GENOMIC DNA]</scope>
    <source>
        <strain evidence="6 7">CCMP1335</strain>
    </source>
</reference>
<dbReference type="RefSeq" id="XP_002289608.1">
    <property type="nucleotide sequence ID" value="XM_002289572.1"/>
</dbReference>
<organism evidence="6 7">
    <name type="scientific">Thalassiosira pseudonana</name>
    <name type="common">Marine diatom</name>
    <name type="synonym">Cyclotella nana</name>
    <dbReference type="NCBI Taxonomy" id="35128"/>
    <lineage>
        <taxon>Eukaryota</taxon>
        <taxon>Sar</taxon>
        <taxon>Stramenopiles</taxon>
        <taxon>Ochrophyta</taxon>
        <taxon>Bacillariophyta</taxon>
        <taxon>Coscinodiscophyceae</taxon>
        <taxon>Thalassiosirophycidae</taxon>
        <taxon>Thalassiosirales</taxon>
        <taxon>Thalassiosiraceae</taxon>
        <taxon>Thalassiosira</taxon>
    </lineage>
</organism>
<evidence type="ECO:0000313" key="6">
    <source>
        <dbReference type="EMBL" id="EED93145.1"/>
    </source>
</evidence>
<name>B8C0Y6_THAPS</name>
<feature type="non-terminal residue" evidence="6">
    <location>
        <position position="1"/>
    </location>
</feature>
<feature type="non-terminal residue" evidence="6">
    <location>
        <position position="184"/>
    </location>
</feature>
<dbReference type="Pfam" id="PF00704">
    <property type="entry name" value="Glyco_hydro_18"/>
    <property type="match status" value="1"/>
</dbReference>
<dbReference type="PROSITE" id="PS51910">
    <property type="entry name" value="GH18_2"/>
    <property type="match status" value="1"/>
</dbReference>
<dbReference type="GO" id="GO:0005975">
    <property type="term" value="P:carbohydrate metabolic process"/>
    <property type="evidence" value="ECO:0007669"/>
    <property type="project" value="InterPro"/>
</dbReference>
<dbReference type="eggNOG" id="KOG2806">
    <property type="taxonomic scope" value="Eukaryota"/>
</dbReference>
<dbReference type="GO" id="GO:0008061">
    <property type="term" value="F:chitin binding"/>
    <property type="evidence" value="ECO:0007669"/>
    <property type="project" value="InterPro"/>
</dbReference>
<dbReference type="GeneID" id="7446739"/>
<dbReference type="AlphaFoldDB" id="B8C0Y6"/>
<sequence>SLGGWTLSDPFPAMAASSTARAKFAQNCVELILEYGFDGIDIDWEYPGYAEVRDLLLLLDDVRAALDVLGSQTGKFYGLTAALPCGPSHINNMDIQHVASTLSELNLMTYDFHGAFSSTTGTNAPLYYQGWGEEGFSVDDCVRNWLAGGGSRDKINIGLPFYGRSFLGATDLNQPHSGADQTTW</sequence>
<evidence type="ECO:0000259" key="5">
    <source>
        <dbReference type="PROSITE" id="PS51910"/>
    </source>
</evidence>
<comment type="similarity">
    <text evidence="4">Belongs to the glycosyl hydrolase 18 family.</text>
</comment>
<keyword evidence="1 3" id="KW-0378">Hydrolase</keyword>
<evidence type="ECO:0000256" key="4">
    <source>
        <dbReference type="RuleBase" id="RU004453"/>
    </source>
</evidence>
<dbReference type="GO" id="GO:0004568">
    <property type="term" value="F:chitinase activity"/>
    <property type="evidence" value="ECO:0000318"/>
    <property type="project" value="GO_Central"/>
</dbReference>
<reference evidence="6 7" key="2">
    <citation type="journal article" date="2008" name="Nature">
        <title>The Phaeodactylum genome reveals the evolutionary history of diatom genomes.</title>
        <authorList>
            <person name="Bowler C."/>
            <person name="Allen A.E."/>
            <person name="Badger J.H."/>
            <person name="Grimwood J."/>
            <person name="Jabbari K."/>
            <person name="Kuo A."/>
            <person name="Maheswari U."/>
            <person name="Martens C."/>
            <person name="Maumus F."/>
            <person name="Otillar R.P."/>
            <person name="Rayko E."/>
            <person name="Salamov A."/>
            <person name="Vandepoele K."/>
            <person name="Beszteri B."/>
            <person name="Gruber A."/>
            <person name="Heijde M."/>
            <person name="Katinka M."/>
            <person name="Mock T."/>
            <person name="Valentin K."/>
            <person name="Verret F."/>
            <person name="Berges J.A."/>
            <person name="Brownlee C."/>
            <person name="Cadoret J.P."/>
            <person name="Chiovitti A."/>
            <person name="Choi C.J."/>
            <person name="Coesel S."/>
            <person name="De Martino A."/>
            <person name="Detter J.C."/>
            <person name="Durkin C."/>
            <person name="Falciatore A."/>
            <person name="Fournet J."/>
            <person name="Haruta M."/>
            <person name="Huysman M.J."/>
            <person name="Jenkins B.D."/>
            <person name="Jiroutova K."/>
            <person name="Jorgensen R.E."/>
            <person name="Joubert Y."/>
            <person name="Kaplan A."/>
            <person name="Kroger N."/>
            <person name="Kroth P.G."/>
            <person name="La Roche J."/>
            <person name="Lindquist E."/>
            <person name="Lommer M."/>
            <person name="Martin-Jezequel V."/>
            <person name="Lopez P.J."/>
            <person name="Lucas S."/>
            <person name="Mangogna M."/>
            <person name="McGinnis K."/>
            <person name="Medlin L.K."/>
            <person name="Montsant A."/>
            <person name="Oudot-Le Secq M.P."/>
            <person name="Napoli C."/>
            <person name="Obornik M."/>
            <person name="Parker M.S."/>
            <person name="Petit J.L."/>
            <person name="Porcel B.M."/>
            <person name="Poulsen N."/>
            <person name="Robison M."/>
            <person name="Rychlewski L."/>
            <person name="Rynearson T.A."/>
            <person name="Schmutz J."/>
            <person name="Shapiro H."/>
            <person name="Siaut M."/>
            <person name="Stanley M."/>
            <person name="Sussman M.R."/>
            <person name="Taylor A.R."/>
            <person name="Vardi A."/>
            <person name="von Dassow P."/>
            <person name="Vyverman W."/>
            <person name="Willis A."/>
            <person name="Wyrwicz L.S."/>
            <person name="Rokhsar D.S."/>
            <person name="Weissenbach J."/>
            <person name="Armbrust E.V."/>
            <person name="Green B.R."/>
            <person name="Van de Peer Y."/>
            <person name="Grigoriev I.V."/>
        </authorList>
    </citation>
    <scope>NUCLEOTIDE SEQUENCE [LARGE SCALE GENOMIC DNA]</scope>
    <source>
        <strain evidence="6 7">CCMP1335</strain>
    </source>
</reference>
<dbReference type="HOGENOM" id="CLU_002833_14_1_1"/>
<dbReference type="KEGG" id="tps:THAPSDRAFT_262025"/>
<evidence type="ECO:0000256" key="1">
    <source>
        <dbReference type="ARBA" id="ARBA00022801"/>
    </source>
</evidence>
<dbReference type="InterPro" id="IPR050314">
    <property type="entry name" value="Glycosyl_Hydrlase_18"/>
</dbReference>
<dbReference type="Proteomes" id="UP000001449">
    <property type="component" value="Chromosome 4"/>
</dbReference>
<dbReference type="InterPro" id="IPR017853">
    <property type="entry name" value="GH"/>
</dbReference>
<dbReference type="PANTHER" id="PTHR11177:SF317">
    <property type="entry name" value="CHITINASE 12-RELATED"/>
    <property type="match status" value="1"/>
</dbReference>
<dbReference type="SMART" id="SM00636">
    <property type="entry name" value="Glyco_18"/>
    <property type="match status" value="1"/>
</dbReference>
<keyword evidence="2 3" id="KW-0326">Glycosidase</keyword>
<dbReference type="InParanoid" id="B8C0Y6"/>
<dbReference type="GO" id="GO:0005576">
    <property type="term" value="C:extracellular region"/>
    <property type="evidence" value="ECO:0000318"/>
    <property type="project" value="GO_Central"/>
</dbReference>
<dbReference type="PROSITE" id="PS01095">
    <property type="entry name" value="GH18_1"/>
    <property type="match status" value="1"/>
</dbReference>
<dbReference type="InterPro" id="IPR011583">
    <property type="entry name" value="Chitinase_II/V-like_cat"/>
</dbReference>
<proteinExistence type="inferred from homology"/>